<keyword evidence="3" id="KW-1185">Reference proteome</keyword>
<reference evidence="2 3" key="1">
    <citation type="submission" date="2023-09" db="EMBL/GenBank/DDBJ databases">
        <authorList>
            <person name="Page C.A."/>
            <person name="Perez-Diaz I.M."/>
        </authorList>
    </citation>
    <scope>NUCLEOTIDE SEQUENCE [LARGE SCALE GENOMIC DNA]</scope>
    <source>
        <strain evidence="2 3">Ll15</strain>
    </source>
</reference>
<evidence type="ECO:0000313" key="2">
    <source>
        <dbReference type="EMBL" id="WPK13349.1"/>
    </source>
</evidence>
<feature type="region of interest" description="Disordered" evidence="1">
    <location>
        <begin position="1"/>
        <end position="43"/>
    </location>
</feature>
<evidence type="ECO:0000313" key="3">
    <source>
        <dbReference type="Proteomes" id="UP001322664"/>
    </source>
</evidence>
<feature type="compositionally biased region" description="Polar residues" evidence="1">
    <location>
        <begin position="1"/>
        <end position="11"/>
    </location>
</feature>
<evidence type="ECO:0008006" key="4">
    <source>
        <dbReference type="Google" id="ProtNLM"/>
    </source>
</evidence>
<gene>
    <name evidence="2" type="ORF">R6U77_06645</name>
</gene>
<dbReference type="EMBL" id="CP137624">
    <property type="protein sequence ID" value="WPK13349.1"/>
    <property type="molecule type" value="Genomic_DNA"/>
</dbReference>
<protein>
    <recommendedName>
        <fullName evidence="4">3-methyladenine DNA glycosylase</fullName>
    </recommendedName>
</protein>
<name>A0ABZ0S120_9BACI</name>
<proteinExistence type="predicted"/>
<evidence type="ECO:0000256" key="1">
    <source>
        <dbReference type="SAM" id="MobiDB-lite"/>
    </source>
</evidence>
<dbReference type="RefSeq" id="WP_319837881.1">
    <property type="nucleotide sequence ID" value="NZ_CP137624.1"/>
</dbReference>
<organism evidence="2 3">
    <name type="scientific">Lysinibacillus louembei</name>
    <dbReference type="NCBI Taxonomy" id="1470088"/>
    <lineage>
        <taxon>Bacteria</taxon>
        <taxon>Bacillati</taxon>
        <taxon>Bacillota</taxon>
        <taxon>Bacilli</taxon>
        <taxon>Bacillales</taxon>
        <taxon>Bacillaceae</taxon>
        <taxon>Lysinibacillus</taxon>
    </lineage>
</organism>
<feature type="compositionally biased region" description="Basic and acidic residues" evidence="1">
    <location>
        <begin position="21"/>
        <end position="34"/>
    </location>
</feature>
<dbReference type="Proteomes" id="UP001322664">
    <property type="component" value="Chromosome"/>
</dbReference>
<sequence length="43" mass="5101">MEKKQNPQNEEFAQDLSPDDLDTRNDKEMTEEQKNNTPQNPPR</sequence>
<accession>A0ABZ0S120</accession>